<evidence type="ECO:0000313" key="15">
    <source>
        <dbReference type="EMBL" id="KKR94099.1"/>
    </source>
</evidence>
<reference evidence="15 16" key="1">
    <citation type="journal article" date="2015" name="Nature">
        <title>rRNA introns, odd ribosomes, and small enigmatic genomes across a large radiation of phyla.</title>
        <authorList>
            <person name="Brown C.T."/>
            <person name="Hug L.A."/>
            <person name="Thomas B.C."/>
            <person name="Sharon I."/>
            <person name="Castelle C.J."/>
            <person name="Singh A."/>
            <person name="Wilkins M.J."/>
            <person name="Williams K.H."/>
            <person name="Banfield J.F."/>
        </authorList>
    </citation>
    <scope>NUCLEOTIDE SEQUENCE [LARGE SCALE GENOMIC DNA]</scope>
</reference>
<comment type="catalytic activity">
    <reaction evidence="13">
        <text>di-trans,octa-cis-undecaprenyl diphosphate + H2O = di-trans,octa-cis-undecaprenyl phosphate + phosphate + H(+)</text>
        <dbReference type="Rhea" id="RHEA:28094"/>
        <dbReference type="ChEBI" id="CHEBI:15377"/>
        <dbReference type="ChEBI" id="CHEBI:15378"/>
        <dbReference type="ChEBI" id="CHEBI:43474"/>
        <dbReference type="ChEBI" id="CHEBI:58405"/>
        <dbReference type="ChEBI" id="CHEBI:60392"/>
        <dbReference type="EC" id="3.6.1.27"/>
    </reaction>
</comment>
<dbReference type="GO" id="GO:0005886">
    <property type="term" value="C:plasma membrane"/>
    <property type="evidence" value="ECO:0007669"/>
    <property type="project" value="UniProtKB-SubCell"/>
</dbReference>
<evidence type="ECO:0000256" key="5">
    <source>
        <dbReference type="ARBA" id="ARBA00022475"/>
    </source>
</evidence>
<evidence type="ECO:0000256" key="13">
    <source>
        <dbReference type="ARBA" id="ARBA00047594"/>
    </source>
</evidence>
<keyword evidence="8 14" id="KW-1133">Transmembrane helix</keyword>
<feature type="transmembrane region" description="Helical" evidence="14">
    <location>
        <begin position="223"/>
        <end position="244"/>
    </location>
</feature>
<accession>A0A0G0UZG6</accession>
<evidence type="ECO:0000256" key="3">
    <source>
        <dbReference type="ARBA" id="ARBA00012374"/>
    </source>
</evidence>
<proteinExistence type="inferred from homology"/>
<dbReference type="InterPro" id="IPR003824">
    <property type="entry name" value="UppP"/>
</dbReference>
<evidence type="ECO:0000256" key="1">
    <source>
        <dbReference type="ARBA" id="ARBA00004651"/>
    </source>
</evidence>
<evidence type="ECO:0000256" key="12">
    <source>
        <dbReference type="ARBA" id="ARBA00032932"/>
    </source>
</evidence>
<keyword evidence="10" id="KW-0046">Antibiotic resistance</keyword>
<dbReference type="GO" id="GO:0046677">
    <property type="term" value="P:response to antibiotic"/>
    <property type="evidence" value="ECO:0007669"/>
    <property type="project" value="UniProtKB-KW"/>
</dbReference>
<feature type="transmembrane region" description="Helical" evidence="14">
    <location>
        <begin position="45"/>
        <end position="63"/>
    </location>
</feature>
<feature type="transmembrane region" description="Helical" evidence="14">
    <location>
        <begin position="120"/>
        <end position="140"/>
    </location>
</feature>
<dbReference type="EC" id="3.6.1.27" evidence="3"/>
<feature type="transmembrane region" description="Helical" evidence="14">
    <location>
        <begin position="250"/>
        <end position="267"/>
    </location>
</feature>
<feature type="transmembrane region" description="Helical" evidence="14">
    <location>
        <begin position="84"/>
        <end position="108"/>
    </location>
</feature>
<dbReference type="Pfam" id="PF02673">
    <property type="entry name" value="BacA"/>
    <property type="match status" value="1"/>
</dbReference>
<dbReference type="EMBL" id="LCAN01000013">
    <property type="protein sequence ID" value="KKR94099.1"/>
    <property type="molecule type" value="Genomic_DNA"/>
</dbReference>
<sequence>MFEMFILGFIQGITEWLPVSSKAILILTKVNFFGSTDSLSELIEGALLLHIGTFFSALVYFWKDIVVIVKKTISSPKTILSKKGSLAGFLICTTILSGGLGFLLLSLADNLTQNSVESTGKIITFLTGILLLGTGILQLNSKSVGMRTEKDATIKDGIILGLTQAAAALPGFSRSGLTVSALILRKFTKVEALRLSFLMSLPIIFLGNILLNFSEIKNIDTSHLVGIVTAFVVGLASIKVLLLIAQKINFGKFVILFGLITILAAIIG</sequence>
<dbReference type="PANTHER" id="PTHR30622">
    <property type="entry name" value="UNDECAPRENYL-DIPHOSPHATASE"/>
    <property type="match status" value="1"/>
</dbReference>
<comment type="similarity">
    <text evidence="2">Belongs to the UppP family.</text>
</comment>
<evidence type="ECO:0000256" key="14">
    <source>
        <dbReference type="SAM" id="Phobius"/>
    </source>
</evidence>
<evidence type="ECO:0000256" key="6">
    <source>
        <dbReference type="ARBA" id="ARBA00022692"/>
    </source>
</evidence>
<evidence type="ECO:0000256" key="10">
    <source>
        <dbReference type="ARBA" id="ARBA00023251"/>
    </source>
</evidence>
<evidence type="ECO:0000256" key="11">
    <source>
        <dbReference type="ARBA" id="ARBA00032707"/>
    </source>
</evidence>
<comment type="caution">
    <text evidence="15">The sequence shown here is derived from an EMBL/GenBank/DDBJ whole genome shotgun (WGS) entry which is preliminary data.</text>
</comment>
<evidence type="ECO:0000256" key="2">
    <source>
        <dbReference type="ARBA" id="ARBA00010621"/>
    </source>
</evidence>
<evidence type="ECO:0000313" key="16">
    <source>
        <dbReference type="Proteomes" id="UP000034961"/>
    </source>
</evidence>
<dbReference type="AlphaFoldDB" id="A0A0G0UZG6"/>
<name>A0A0G0UZG6_9BACT</name>
<evidence type="ECO:0000256" key="8">
    <source>
        <dbReference type="ARBA" id="ARBA00022989"/>
    </source>
</evidence>
<keyword evidence="6 14" id="KW-0812">Transmembrane</keyword>
<evidence type="ECO:0000256" key="4">
    <source>
        <dbReference type="ARBA" id="ARBA00021581"/>
    </source>
</evidence>
<evidence type="ECO:0000256" key="9">
    <source>
        <dbReference type="ARBA" id="ARBA00023136"/>
    </source>
</evidence>
<dbReference type="GO" id="GO:0050380">
    <property type="term" value="F:undecaprenyl-diphosphatase activity"/>
    <property type="evidence" value="ECO:0007669"/>
    <property type="project" value="UniProtKB-EC"/>
</dbReference>
<organism evidence="15 16">
    <name type="scientific">Candidatus Roizmanbacteria bacterium GW2011_GWA1_41_13</name>
    <dbReference type="NCBI Taxonomy" id="1618474"/>
    <lineage>
        <taxon>Bacteria</taxon>
        <taxon>Candidatus Roizmaniibacteriota</taxon>
    </lineage>
</organism>
<dbReference type="PANTHER" id="PTHR30622:SF2">
    <property type="entry name" value="UNDECAPRENYL-DIPHOSPHATASE"/>
    <property type="match status" value="1"/>
</dbReference>
<keyword evidence="7" id="KW-0378">Hydrolase</keyword>
<comment type="subcellular location">
    <subcellularLocation>
        <location evidence="1">Cell membrane</location>
        <topology evidence="1">Multi-pass membrane protein</topology>
    </subcellularLocation>
</comment>
<evidence type="ECO:0000256" key="7">
    <source>
        <dbReference type="ARBA" id="ARBA00022801"/>
    </source>
</evidence>
<dbReference type="PATRIC" id="fig|1618474.3.peg.531"/>
<keyword evidence="5" id="KW-1003">Cell membrane</keyword>
<gene>
    <name evidence="15" type="ORF">UU41_C0013G0021</name>
</gene>
<dbReference type="Proteomes" id="UP000034961">
    <property type="component" value="Unassembled WGS sequence"/>
</dbReference>
<protein>
    <recommendedName>
        <fullName evidence="4">Undecaprenyl-diphosphatase</fullName>
        <ecNumber evidence="3">3.6.1.27</ecNumber>
    </recommendedName>
    <alternativeName>
        <fullName evidence="12">Bacitracin resistance protein</fullName>
    </alternativeName>
    <alternativeName>
        <fullName evidence="11">Undecaprenyl pyrophosphate phosphatase</fullName>
    </alternativeName>
</protein>
<keyword evidence="9 14" id="KW-0472">Membrane</keyword>
<feature type="transmembrane region" description="Helical" evidence="14">
    <location>
        <begin position="192"/>
        <end position="211"/>
    </location>
</feature>